<evidence type="ECO:0000256" key="5">
    <source>
        <dbReference type="ARBA" id="ARBA00023172"/>
    </source>
</evidence>
<evidence type="ECO:0000313" key="9">
    <source>
        <dbReference type="EMBL" id="MUI35265.1"/>
    </source>
</evidence>
<evidence type="ECO:0000256" key="2">
    <source>
        <dbReference type="ARBA" id="ARBA00010075"/>
    </source>
</evidence>
<dbReference type="InterPro" id="IPR008490">
    <property type="entry name" value="Transposase_InsH_N"/>
</dbReference>
<feature type="domain" description="Transposase IS4-like" evidence="7">
    <location>
        <begin position="146"/>
        <end position="334"/>
    </location>
</feature>
<name>A0A5J6AA79_PSEAI</name>
<dbReference type="EMBL" id="WOAD01000006">
    <property type="protein sequence ID" value="MUI35265.1"/>
    <property type="molecule type" value="Genomic_DNA"/>
</dbReference>
<dbReference type="RefSeq" id="WP_022580390.1">
    <property type="nucleotide sequence ID" value="NZ_BIFN01000025.1"/>
</dbReference>
<reference evidence="10" key="1">
    <citation type="journal article" date="2019" name="J. Antimicrob. Chemother.">
        <title>Pseudomonas aeruginosa with NDM-1, DIM-1 and PME-1 ?-lactamases, and RmtD3 16S rRNA methylase, encoded by new genomic islands.</title>
        <authorList>
            <person name="Urbanowicz P."/>
            <person name="Izdebski R."/>
            <person name="Baraniak A."/>
            <person name="Zabicka D."/>
            <person name="Ziolkowski G."/>
            <person name="Hryniewicz W."/>
            <person name="Gniadkowski M."/>
        </authorList>
    </citation>
    <scope>NUCLEOTIDE SEQUENCE</scope>
</reference>
<evidence type="ECO:0000313" key="11">
    <source>
        <dbReference type="Proteomes" id="UP000433532"/>
    </source>
</evidence>
<keyword evidence="4" id="KW-0238">DNA-binding</keyword>
<dbReference type="PANTHER" id="PTHR35604:SF2">
    <property type="entry name" value="TRANSPOSASE INSH FOR INSERTION SEQUENCE ELEMENT IS5A-RELATED"/>
    <property type="match status" value="1"/>
</dbReference>
<accession>A0A5J6AA79</accession>
<dbReference type="Pfam" id="PF01609">
    <property type="entry name" value="DDE_Tnp_1"/>
    <property type="match status" value="1"/>
</dbReference>
<proteinExistence type="inferred from homology"/>
<dbReference type="GO" id="GO:0006313">
    <property type="term" value="P:DNA transposition"/>
    <property type="evidence" value="ECO:0007669"/>
    <property type="project" value="InterPro"/>
</dbReference>
<feature type="compositionally biased region" description="Basic and acidic residues" evidence="6">
    <location>
        <begin position="165"/>
        <end position="193"/>
    </location>
</feature>
<evidence type="ECO:0000256" key="3">
    <source>
        <dbReference type="ARBA" id="ARBA00022578"/>
    </source>
</evidence>
<dbReference type="AlphaFoldDB" id="A0A5J6AA79"/>
<sequence>MSTPPDRSAVKFDLFADAARKRKIEALGDPLQLIARHIDFDHLTQVIDDLLPRGDGRKGGRPPYPTSVMVRILVLKYLNQLSDEQVEYQLLDRMSYQRFCLLEDSATIPDRNTVWHYQQRLGADGVTALFQAVDGQLLGHGFIARCGQIIDATLVPAPIQHFTKDEKEQLAQGKTPEDWSDAKRRQKDLDATHTKKHGKSYHGYKLSINVDVKHKFIRKIATGTASEHDSRHFDEVLDEHNTSRDVYADKGYPSARRSEMLQVLGWREHIQRKAQKSKPLSACQKKRNTRIARIRARVEHPFAQMRHMGGKLIRTIGQVRAAVAMTMMAACYNLKRLARFLEDGVDAFYKGGPSKSEVRLQGINA</sequence>
<evidence type="ECO:0000259" key="8">
    <source>
        <dbReference type="Pfam" id="PF05598"/>
    </source>
</evidence>
<dbReference type="Pfam" id="PF05598">
    <property type="entry name" value="DUF772"/>
    <property type="match status" value="1"/>
</dbReference>
<evidence type="ECO:0000256" key="1">
    <source>
        <dbReference type="ARBA" id="ARBA00003544"/>
    </source>
</evidence>
<comment type="similarity">
    <text evidence="2">Belongs to the transposase 11 family.</text>
</comment>
<evidence type="ECO:0000313" key="10">
    <source>
        <dbReference type="EMBL" id="QBQ85903.1"/>
    </source>
</evidence>
<dbReference type="GO" id="GO:0003677">
    <property type="term" value="F:DNA binding"/>
    <property type="evidence" value="ECO:0007669"/>
    <property type="project" value="UniProtKB-KW"/>
</dbReference>
<gene>
    <name evidence="10" type="primary">tnpA</name>
    <name evidence="9" type="ORF">GNQ48_09615</name>
    <name evidence="10" type="ORF">PRM_0094</name>
</gene>
<organism evidence="10">
    <name type="scientific">Pseudomonas aeruginosa</name>
    <dbReference type="NCBI Taxonomy" id="287"/>
    <lineage>
        <taxon>Bacteria</taxon>
        <taxon>Pseudomonadati</taxon>
        <taxon>Pseudomonadota</taxon>
        <taxon>Gammaproteobacteria</taxon>
        <taxon>Pseudomonadales</taxon>
        <taxon>Pseudomonadaceae</taxon>
        <taxon>Pseudomonas</taxon>
    </lineage>
</organism>
<keyword evidence="3" id="KW-0815">Transposition</keyword>
<dbReference type="InterPro" id="IPR047959">
    <property type="entry name" value="Transpos_IS5"/>
</dbReference>
<reference evidence="9 11" key="2">
    <citation type="submission" date="2019-11" db="EMBL/GenBank/DDBJ databases">
        <title>Genomes of ocular Pseudomonas aeruginosa isolates.</title>
        <authorList>
            <person name="Khan M."/>
            <person name="Rice S.A."/>
            <person name="Willcox M.D.P."/>
            <person name="Stapleton F."/>
        </authorList>
    </citation>
    <scope>NUCLEOTIDE SEQUENCE [LARGE SCALE GENOMIC DNA]</scope>
    <source>
        <strain evidence="9 11">PA221</strain>
    </source>
</reference>
<keyword evidence="5" id="KW-0233">DNA recombination</keyword>
<dbReference type="EMBL" id="MK497171">
    <property type="protein sequence ID" value="QBQ85903.1"/>
    <property type="molecule type" value="Genomic_DNA"/>
</dbReference>
<evidence type="ECO:0000259" key="7">
    <source>
        <dbReference type="Pfam" id="PF01609"/>
    </source>
</evidence>
<dbReference type="Proteomes" id="UP000433532">
    <property type="component" value="Unassembled WGS sequence"/>
</dbReference>
<protein>
    <submittedName>
        <fullName evidence="9 10">IS5 family transposase</fullName>
    </submittedName>
</protein>
<dbReference type="InterPro" id="IPR002559">
    <property type="entry name" value="Transposase_11"/>
</dbReference>
<evidence type="ECO:0000256" key="4">
    <source>
        <dbReference type="ARBA" id="ARBA00023125"/>
    </source>
</evidence>
<dbReference type="GO" id="GO:0004803">
    <property type="term" value="F:transposase activity"/>
    <property type="evidence" value="ECO:0007669"/>
    <property type="project" value="InterPro"/>
</dbReference>
<evidence type="ECO:0000256" key="6">
    <source>
        <dbReference type="SAM" id="MobiDB-lite"/>
    </source>
</evidence>
<feature type="region of interest" description="Disordered" evidence="6">
    <location>
        <begin position="165"/>
        <end position="196"/>
    </location>
</feature>
<comment type="function">
    <text evidence="1">Involved in the transposition of the insertion sequence IS5.</text>
</comment>
<dbReference type="GeneID" id="72419590"/>
<dbReference type="PANTHER" id="PTHR35604">
    <property type="entry name" value="TRANSPOSASE INSH FOR INSERTION SEQUENCE ELEMENT IS5A-RELATED"/>
    <property type="match status" value="1"/>
</dbReference>
<feature type="domain" description="Transposase InsH N-terminal" evidence="8">
    <location>
        <begin position="23"/>
        <end position="120"/>
    </location>
</feature>
<dbReference type="NCBIfam" id="NF033581">
    <property type="entry name" value="transpos_IS5_4"/>
    <property type="match status" value="1"/>
</dbReference>